<accession>A0ABY4EAA2</accession>
<dbReference type="RefSeq" id="WP_155970349.1">
    <property type="nucleotide sequence ID" value="NZ_CP091512.1"/>
</dbReference>
<reference evidence="3" key="2">
    <citation type="journal article" date="2022" name="Res Sq">
        <title>Evolution of multicellular longitudinally dividing oral cavity symbionts (Neisseriaceae).</title>
        <authorList>
            <person name="Nyongesa S."/>
            <person name="Weber P."/>
            <person name="Bernet E."/>
            <person name="Pullido F."/>
            <person name="Nieckarz M."/>
            <person name="Delaby M."/>
            <person name="Nieves C."/>
            <person name="Viehboeck T."/>
            <person name="Krause N."/>
            <person name="Rivera-Millot A."/>
            <person name="Nakamura A."/>
            <person name="Vischer N."/>
            <person name="VanNieuwenhze M."/>
            <person name="Brun Y."/>
            <person name="Cava F."/>
            <person name="Bulgheresi S."/>
            <person name="Veyrier F."/>
        </authorList>
    </citation>
    <scope>NUCLEOTIDE SEQUENCE</scope>
    <source>
        <strain evidence="3">SAG 1488-6</strain>
    </source>
</reference>
<dbReference type="EMBL" id="CP091512">
    <property type="protein sequence ID" value="UOO92686.1"/>
    <property type="molecule type" value="Genomic_DNA"/>
</dbReference>
<proteinExistence type="inferred from homology"/>
<dbReference type="InterPro" id="IPR052169">
    <property type="entry name" value="CW_Biosynth-Accessory"/>
</dbReference>
<evidence type="ECO:0000256" key="1">
    <source>
        <dbReference type="ARBA" id="ARBA00005662"/>
    </source>
</evidence>
<dbReference type="CDD" id="cd07381">
    <property type="entry name" value="MPP_CapA"/>
    <property type="match status" value="1"/>
</dbReference>
<keyword evidence="4" id="KW-1185">Reference proteome</keyword>
<dbReference type="PANTHER" id="PTHR33393:SF11">
    <property type="entry name" value="POLYGLUTAMINE SYNTHESIS ACCESSORY PROTEIN RV0574C-RELATED"/>
    <property type="match status" value="1"/>
</dbReference>
<dbReference type="PANTHER" id="PTHR33393">
    <property type="entry name" value="POLYGLUTAMINE SYNTHESIS ACCESSORY PROTEIN RV0574C-RELATED"/>
    <property type="match status" value="1"/>
</dbReference>
<dbReference type="SMART" id="SM00854">
    <property type="entry name" value="PGA_cap"/>
    <property type="match status" value="1"/>
</dbReference>
<sequence>MTIDFKQINFYILLGIPAQTHSEQVANVIGQHAQAKLLPAPILEAAKHYLLSDMARRQYDFFLHHHPLAPEKINIARWDAYAKLNLSAAASRQDIAQALQAKWGELSLQEWLLVRKWLLNPRLRGHYDVHWQQHFSPESKIVVLSDTGRLPIQNAVINDVWQDKPFFPNRWLWFGLSTAVIAATLYMQPWQPQIPPIVLKHDFLPPFSSSSFHVVEKTQITITAVGDMTLGSHLGQDNTALLPHYWQQYGSSYFLENVADVLAHDDLSIANLEGPLTEANVPTPKQFAFKGKPALVQILEHGSIEAVNVANNHSHDYGQQGLDDTLATLKHSGIQAFGYEHYQIYEIKGKRIAMAGAKGWDVQEGKKSVDRALAFFKQEKIDYYIMSFHWGNEREYQQNATQQALGRYAIDQGFHAVLGHHPHVVQGVEQYKQGVIVYSLANFVFGGNRNPSDKDSLMVQLQLEFNGNQLVATEVLPLPLAVSDTNKTHNYQPVWADDVTQKRIVAKMQPYSNIDIDLGQRLEHVHQSKAEIPQMAQGQYWCDDSLSVRAALFGHSHERFAKCQPRQTPAHWG</sequence>
<protein>
    <submittedName>
        <fullName evidence="3">CapA family protein</fullName>
    </submittedName>
</protein>
<reference evidence="3" key="1">
    <citation type="submission" date="2021-12" db="EMBL/GenBank/DDBJ databases">
        <authorList>
            <person name="Veyrier F.J."/>
        </authorList>
    </citation>
    <scope>NUCLEOTIDE SEQUENCE</scope>
    <source>
        <strain evidence="3">SAG 1488-6</strain>
    </source>
</reference>
<dbReference type="InterPro" id="IPR019079">
    <property type="entry name" value="Capsule_synth_CapA"/>
</dbReference>
<dbReference type="Proteomes" id="UP000832034">
    <property type="component" value="Chromosome"/>
</dbReference>
<dbReference type="Gene3D" id="3.60.21.10">
    <property type="match status" value="1"/>
</dbReference>
<gene>
    <name evidence="3" type="ORF">LVJ81_01145</name>
</gene>
<comment type="similarity">
    <text evidence="1">Belongs to the CapA family.</text>
</comment>
<dbReference type="Pfam" id="PF09587">
    <property type="entry name" value="PGA_cap"/>
    <property type="match status" value="1"/>
</dbReference>
<evidence type="ECO:0000259" key="2">
    <source>
        <dbReference type="SMART" id="SM00854"/>
    </source>
</evidence>
<evidence type="ECO:0000313" key="4">
    <source>
        <dbReference type="Proteomes" id="UP000832034"/>
    </source>
</evidence>
<feature type="domain" description="Capsule synthesis protein CapA" evidence="2">
    <location>
        <begin position="221"/>
        <end position="447"/>
    </location>
</feature>
<evidence type="ECO:0000313" key="3">
    <source>
        <dbReference type="EMBL" id="UOO92686.1"/>
    </source>
</evidence>
<dbReference type="InterPro" id="IPR029052">
    <property type="entry name" value="Metallo-depent_PP-like"/>
</dbReference>
<name>A0ABY4EAA2_VITST</name>
<dbReference type="SUPFAM" id="SSF56300">
    <property type="entry name" value="Metallo-dependent phosphatases"/>
    <property type="match status" value="1"/>
</dbReference>
<organism evidence="3 4">
    <name type="scientific">Vitreoscilla stercoraria</name>
    <dbReference type="NCBI Taxonomy" id="61"/>
    <lineage>
        <taxon>Bacteria</taxon>
        <taxon>Pseudomonadati</taxon>
        <taxon>Pseudomonadota</taxon>
        <taxon>Betaproteobacteria</taxon>
        <taxon>Neisseriales</taxon>
        <taxon>Neisseriaceae</taxon>
        <taxon>Vitreoscilla</taxon>
    </lineage>
</organism>